<dbReference type="EMBL" id="ACLR01000036">
    <property type="protein sequence ID" value="EEK17545.1"/>
    <property type="molecule type" value="Genomic_DNA"/>
</dbReference>
<dbReference type="EMBL" id="ACLR01000032">
    <property type="protein sequence ID" value="EEK17625.1"/>
    <property type="molecule type" value="Genomic_DNA"/>
</dbReference>
<evidence type="ECO:0000313" key="3">
    <source>
        <dbReference type="EMBL" id="EEK17625.1"/>
    </source>
</evidence>
<evidence type="ECO:0000313" key="1">
    <source>
        <dbReference type="EMBL" id="EEK16529.1"/>
    </source>
</evidence>
<organism evidence="3 4">
    <name type="scientific">Porphyromonas uenonis 60-3</name>
    <dbReference type="NCBI Taxonomy" id="596327"/>
    <lineage>
        <taxon>Bacteria</taxon>
        <taxon>Pseudomonadati</taxon>
        <taxon>Bacteroidota</taxon>
        <taxon>Bacteroidia</taxon>
        <taxon>Bacteroidales</taxon>
        <taxon>Porphyromonadaceae</taxon>
        <taxon>Porphyromonas</taxon>
    </lineage>
</organism>
<dbReference type="Proteomes" id="UP000003303">
    <property type="component" value="Unassembled WGS sequence"/>
</dbReference>
<comment type="caution">
    <text evidence="3">The sequence shown here is derived from an EMBL/GenBank/DDBJ whole genome shotgun (WGS) entry which is preliminary data.</text>
</comment>
<dbReference type="AlphaFoldDB" id="C2M9H7"/>
<evidence type="ECO:0000313" key="2">
    <source>
        <dbReference type="EMBL" id="EEK17545.1"/>
    </source>
</evidence>
<keyword evidence="4" id="KW-1185">Reference proteome</keyword>
<reference evidence="3 4" key="1">
    <citation type="submission" date="2009-04" db="EMBL/GenBank/DDBJ databases">
        <authorList>
            <person name="Sebastian Y."/>
            <person name="Madupu R."/>
            <person name="Durkin A.S."/>
            <person name="Torralba M."/>
            <person name="Methe B."/>
            <person name="Sutton G.G."/>
            <person name="Strausberg R.L."/>
            <person name="Nelson K.E."/>
        </authorList>
    </citation>
    <scope>NUCLEOTIDE SEQUENCE [LARGE SCALE GENOMIC DNA]</scope>
    <source>
        <strain evidence="3 4">60-3</strain>
    </source>
</reference>
<gene>
    <name evidence="3" type="ORF">PORUE0001_0557</name>
    <name evidence="2" type="ORF">PORUE0001_1814</name>
    <name evidence="1" type="ORF">PORUE0001_1955</name>
</gene>
<proteinExistence type="predicted"/>
<evidence type="ECO:0000313" key="4">
    <source>
        <dbReference type="Proteomes" id="UP000003303"/>
    </source>
</evidence>
<sequence>MRPYMGYTSVRTTRLALTGTNALTVYTEPCLPADRGGTARGSLA</sequence>
<protein>
    <submittedName>
        <fullName evidence="3">Uncharacterized protein</fullName>
    </submittedName>
</protein>
<dbReference type="EMBL" id="ACLR01000177">
    <property type="protein sequence ID" value="EEK16529.1"/>
    <property type="molecule type" value="Genomic_DNA"/>
</dbReference>
<name>C2M9H7_9PORP</name>
<accession>C2M9H7</accession>